<dbReference type="Pfam" id="PF18290">
    <property type="entry name" value="Nudix_hydro"/>
    <property type="match status" value="1"/>
</dbReference>
<evidence type="ECO:0000256" key="1">
    <source>
        <dbReference type="ARBA" id="ARBA00005582"/>
    </source>
</evidence>
<dbReference type="Pfam" id="PF00293">
    <property type="entry name" value="NUDIX"/>
    <property type="match status" value="1"/>
</dbReference>
<feature type="domain" description="Nudix hydrolase" evidence="3">
    <location>
        <begin position="142"/>
        <end position="271"/>
    </location>
</feature>
<dbReference type="PRINTS" id="PR01356">
    <property type="entry name" value="GFGPROTEIN"/>
</dbReference>
<dbReference type="Gene3D" id="3.40.630.30">
    <property type="match status" value="1"/>
</dbReference>
<organism evidence="4 5">
    <name type="scientific">Cimex lectularius</name>
    <name type="common">Bed bug</name>
    <name type="synonym">Acanthia lectularia</name>
    <dbReference type="NCBI Taxonomy" id="79782"/>
    <lineage>
        <taxon>Eukaryota</taxon>
        <taxon>Metazoa</taxon>
        <taxon>Ecdysozoa</taxon>
        <taxon>Arthropoda</taxon>
        <taxon>Hexapoda</taxon>
        <taxon>Insecta</taxon>
        <taxon>Pterygota</taxon>
        <taxon>Neoptera</taxon>
        <taxon>Paraneoptera</taxon>
        <taxon>Hemiptera</taxon>
        <taxon>Heteroptera</taxon>
        <taxon>Panheteroptera</taxon>
        <taxon>Cimicomorpha</taxon>
        <taxon>Cimicidae</taxon>
        <taxon>Cimex</taxon>
    </lineage>
</organism>
<dbReference type="AlphaFoldDB" id="A0A8I6RS03"/>
<dbReference type="Gene3D" id="3.90.79.10">
    <property type="entry name" value="Nucleoside Triphosphate Pyrophosphohydrolase"/>
    <property type="match status" value="1"/>
</dbReference>
<sequence length="304" mass="35212">MIKKPIYRSLKRRACSMGFTRLVFPNGFLRKSPFLKTVSRFYAMSEDGFIGKLDGHRGVTVSSKTECCQNLEQFAKKLEVSLKKWTNEKLRSVWFEVHLSQADWISVLAKNGFTVHHGKGDLVNLVKWLPKDEKNVIPPFAHNTVGAGAIVINDKDEILTVQEKYADYTHWKLPGGYVEPLEDIGDAAQREVLEETTIQTEFISVIAFRHSLQGNFGCSDIYFIVWLKPLTHEISKEESEVKDCKWMNVQEFINHPNVHENNRLFVRTFLNHQKSGLRMTRQRMFHPISKKPQRVYLLTKVEDS</sequence>
<dbReference type="PROSITE" id="PS00893">
    <property type="entry name" value="NUDIX_BOX"/>
    <property type="match status" value="1"/>
</dbReference>
<evidence type="ECO:0000313" key="4">
    <source>
        <dbReference type="EnsemblMetazoa" id="XP_014248505.1"/>
    </source>
</evidence>
<dbReference type="GO" id="GO:0051287">
    <property type="term" value="F:NAD binding"/>
    <property type="evidence" value="ECO:0007669"/>
    <property type="project" value="TreeGrafter"/>
</dbReference>
<dbReference type="InterPro" id="IPR020084">
    <property type="entry name" value="NUDIX_hydrolase_CS"/>
</dbReference>
<evidence type="ECO:0000259" key="3">
    <source>
        <dbReference type="PROSITE" id="PS51462"/>
    </source>
</evidence>
<proteinExistence type="inferred from homology"/>
<evidence type="ECO:0000313" key="5">
    <source>
        <dbReference type="Proteomes" id="UP000494040"/>
    </source>
</evidence>
<dbReference type="InterPro" id="IPR015797">
    <property type="entry name" value="NUDIX_hydrolase-like_dom_sf"/>
</dbReference>
<dbReference type="KEGG" id="clec:106666112"/>
<dbReference type="SUPFAM" id="SSF55811">
    <property type="entry name" value="Nudix"/>
    <property type="match status" value="1"/>
</dbReference>
<dbReference type="OMA" id="HAHGGNF"/>
<dbReference type="InterPro" id="IPR040618">
    <property type="entry name" value="Pre-Nudix"/>
</dbReference>
<dbReference type="OrthoDB" id="447842at2759"/>
<dbReference type="FunFam" id="3.90.79.10:FF:000015">
    <property type="entry name" value="Nudix hydrolase 8"/>
    <property type="match status" value="1"/>
</dbReference>
<accession>A0A8I6RS03</accession>
<dbReference type="InterPro" id="IPR000086">
    <property type="entry name" value="NUDIX_hydrolase_dom"/>
</dbReference>
<protein>
    <recommendedName>
        <fullName evidence="3">Nudix hydrolase domain-containing protein</fullName>
    </recommendedName>
</protein>
<keyword evidence="2" id="KW-0378">Hydrolase</keyword>
<dbReference type="GO" id="GO:0047631">
    <property type="term" value="F:ADP-ribose diphosphatase activity"/>
    <property type="evidence" value="ECO:0007669"/>
    <property type="project" value="TreeGrafter"/>
</dbReference>
<dbReference type="RefSeq" id="XP_014248505.1">
    <property type="nucleotide sequence ID" value="XM_014393019.2"/>
</dbReference>
<evidence type="ECO:0000256" key="2">
    <source>
        <dbReference type="ARBA" id="ARBA00022801"/>
    </source>
</evidence>
<comment type="similarity">
    <text evidence="1">Belongs to the Nudix hydrolase family.</text>
</comment>
<name>A0A8I6RS03_CIMLE</name>
<dbReference type="EnsemblMetazoa" id="XM_014393019.2">
    <property type="protein sequence ID" value="XP_014248505.1"/>
    <property type="gene ID" value="LOC106666112"/>
</dbReference>
<reference evidence="4" key="1">
    <citation type="submission" date="2022-01" db="UniProtKB">
        <authorList>
            <consortium name="EnsemblMetazoa"/>
        </authorList>
    </citation>
    <scope>IDENTIFICATION</scope>
</reference>
<dbReference type="GO" id="GO:0035529">
    <property type="term" value="F:NADH pyrophosphatase activity"/>
    <property type="evidence" value="ECO:0007669"/>
    <property type="project" value="TreeGrafter"/>
</dbReference>
<dbReference type="PROSITE" id="PS51462">
    <property type="entry name" value="NUDIX"/>
    <property type="match status" value="1"/>
</dbReference>
<dbReference type="PANTHER" id="PTHR13994">
    <property type="entry name" value="NUDIX HYDROLASE RELATED"/>
    <property type="match status" value="1"/>
</dbReference>
<dbReference type="GeneID" id="106666112"/>
<keyword evidence="5" id="KW-1185">Reference proteome</keyword>
<dbReference type="PANTHER" id="PTHR13994:SF13">
    <property type="entry name" value="FI03680P"/>
    <property type="match status" value="1"/>
</dbReference>
<dbReference type="CDD" id="cd04670">
    <property type="entry name" value="NUDIX_ASFGF2_Nudt6"/>
    <property type="match status" value="1"/>
</dbReference>
<dbReference type="Proteomes" id="UP000494040">
    <property type="component" value="Unassembled WGS sequence"/>
</dbReference>
<dbReference type="InterPro" id="IPR003293">
    <property type="entry name" value="Nudix_hydrolase6-like"/>
</dbReference>